<dbReference type="InterPro" id="IPR000884">
    <property type="entry name" value="TSP1_rpt"/>
</dbReference>
<accession>A0A1J1IPQ0</accession>
<dbReference type="PROSITE" id="PS50092">
    <property type="entry name" value="TSP1"/>
    <property type="match status" value="1"/>
</dbReference>
<reference evidence="1 2" key="1">
    <citation type="submission" date="2015-04" db="EMBL/GenBank/DDBJ databases">
        <authorList>
            <person name="Syromyatnikov M.Y."/>
            <person name="Popov V.N."/>
        </authorList>
    </citation>
    <scope>NUCLEOTIDE SEQUENCE [LARGE SCALE GENOMIC DNA]</scope>
</reference>
<name>A0A1J1IPQ0_9DIPT</name>
<dbReference type="OrthoDB" id="407616at2759"/>
<evidence type="ECO:0000313" key="2">
    <source>
        <dbReference type="Proteomes" id="UP000183832"/>
    </source>
</evidence>
<dbReference type="Proteomes" id="UP000183832">
    <property type="component" value="Unassembled WGS sequence"/>
</dbReference>
<dbReference type="SMART" id="SM00209">
    <property type="entry name" value="TSP1"/>
    <property type="match status" value="1"/>
</dbReference>
<proteinExistence type="predicted"/>
<dbReference type="Gene3D" id="2.20.100.10">
    <property type="entry name" value="Thrombospondin type-1 (TSP1) repeat"/>
    <property type="match status" value="1"/>
</dbReference>
<keyword evidence="2" id="KW-1185">Reference proteome</keyword>
<dbReference type="EMBL" id="CVRI01000057">
    <property type="protein sequence ID" value="CRL02199.1"/>
    <property type="molecule type" value="Genomic_DNA"/>
</dbReference>
<dbReference type="InterPro" id="IPR036383">
    <property type="entry name" value="TSP1_rpt_sf"/>
</dbReference>
<feature type="non-terminal residue" evidence="1">
    <location>
        <position position="186"/>
    </location>
</feature>
<organism evidence="1 2">
    <name type="scientific">Clunio marinus</name>
    <dbReference type="NCBI Taxonomy" id="568069"/>
    <lineage>
        <taxon>Eukaryota</taxon>
        <taxon>Metazoa</taxon>
        <taxon>Ecdysozoa</taxon>
        <taxon>Arthropoda</taxon>
        <taxon>Hexapoda</taxon>
        <taxon>Insecta</taxon>
        <taxon>Pterygota</taxon>
        <taxon>Neoptera</taxon>
        <taxon>Endopterygota</taxon>
        <taxon>Diptera</taxon>
        <taxon>Nematocera</taxon>
        <taxon>Chironomoidea</taxon>
        <taxon>Chironomidae</taxon>
        <taxon>Clunio</taxon>
    </lineage>
</organism>
<evidence type="ECO:0000313" key="1">
    <source>
        <dbReference type="EMBL" id="CRL02199.1"/>
    </source>
</evidence>
<protein>
    <submittedName>
        <fullName evidence="1">CLUMA_CG015436, isoform A</fullName>
    </submittedName>
</protein>
<sequence>MCYINNTVGKFLCNAVNDYGRLSAFGPSTTCSVSCGSGGIHYRATAEDYLCVDENVESRKCNQLACPINGGWGKFSEWSKCPKYYVPIPDIMEPNIPKIKVTLNTYKPIPEETFLEHLSRLRVVHDEAQTKNSSSSNNLESDSTESVRKDLMKQITVFRLVMIFSQLLFRRLVSMTKCHHHQDLRN</sequence>
<dbReference type="AlphaFoldDB" id="A0A1J1IPQ0"/>
<gene>
    <name evidence="1" type="ORF">CLUMA_CG015436</name>
</gene>
<dbReference type="STRING" id="568069.A0A1J1IPQ0"/>
<dbReference type="SUPFAM" id="SSF82895">
    <property type="entry name" value="TSP-1 type 1 repeat"/>
    <property type="match status" value="1"/>
</dbReference>